<sequence length="109" mass="12698">MKLEYVFCIISTLFLIIMAFFAFKPPKYMSKLEVILLCLFGFLLYGFLCGEYQLNLSVQCSVFSIICIMFFEMLIYSVIGEIRFLEKWQSISLCTVGFLFYGLLFGACY</sequence>
<feature type="transmembrane region" description="Helical" evidence="1">
    <location>
        <begin position="60"/>
        <end position="78"/>
    </location>
</feature>
<keyword evidence="1" id="KW-0472">Membrane</keyword>
<keyword evidence="1" id="KW-0812">Transmembrane</keyword>
<dbReference type="EMBL" id="JABBNI010000047">
    <property type="protein sequence ID" value="NMM64679.1"/>
    <property type="molecule type" value="Genomic_DNA"/>
</dbReference>
<gene>
    <name evidence="2" type="ORF">HBE96_18900</name>
</gene>
<reference evidence="2 3" key="1">
    <citation type="submission" date="2020-04" db="EMBL/GenBank/DDBJ databases">
        <authorList>
            <person name="Doyle D.A."/>
        </authorList>
    </citation>
    <scope>NUCLEOTIDE SEQUENCE [LARGE SCALE GENOMIC DNA]</scope>
    <source>
        <strain evidence="2 3">P21</strain>
    </source>
</reference>
<dbReference type="RefSeq" id="WP_169299264.1">
    <property type="nucleotide sequence ID" value="NZ_JABBNI010000047.1"/>
</dbReference>
<protein>
    <submittedName>
        <fullName evidence="2">Uncharacterized protein</fullName>
    </submittedName>
</protein>
<keyword evidence="1" id="KW-1133">Transmembrane helix</keyword>
<evidence type="ECO:0000256" key="1">
    <source>
        <dbReference type="SAM" id="Phobius"/>
    </source>
</evidence>
<accession>A0A7Y0HP62</accession>
<dbReference type="AlphaFoldDB" id="A0A7Y0HP62"/>
<keyword evidence="3" id="KW-1185">Reference proteome</keyword>
<proteinExistence type="predicted"/>
<feature type="transmembrane region" description="Helical" evidence="1">
    <location>
        <begin position="29"/>
        <end position="48"/>
    </location>
</feature>
<feature type="transmembrane region" description="Helical" evidence="1">
    <location>
        <begin position="5"/>
        <end position="23"/>
    </location>
</feature>
<organism evidence="2 3">
    <name type="scientific">Clostridium muellerianum</name>
    <dbReference type="NCBI Taxonomy" id="2716538"/>
    <lineage>
        <taxon>Bacteria</taxon>
        <taxon>Bacillati</taxon>
        <taxon>Bacillota</taxon>
        <taxon>Clostridia</taxon>
        <taxon>Eubacteriales</taxon>
        <taxon>Clostridiaceae</taxon>
        <taxon>Clostridium</taxon>
    </lineage>
</organism>
<name>A0A7Y0HP62_9CLOT</name>
<feature type="transmembrane region" description="Helical" evidence="1">
    <location>
        <begin position="90"/>
        <end position="108"/>
    </location>
</feature>
<reference evidence="2 3" key="2">
    <citation type="submission" date="2020-06" db="EMBL/GenBank/DDBJ databases">
        <title>Complete Genome Sequence of Clostridium muelleri sp. nov. P21T, an Acid-Alcohol Producing Acetogen Isolated from Old Hay.</title>
        <authorList>
            <person name="Duncan K.E."/>
            <person name="Tanner R.S."/>
        </authorList>
    </citation>
    <scope>NUCLEOTIDE SEQUENCE [LARGE SCALE GENOMIC DNA]</scope>
    <source>
        <strain evidence="2 3">P21</strain>
    </source>
</reference>
<comment type="caution">
    <text evidence="2">The sequence shown here is derived from an EMBL/GenBank/DDBJ whole genome shotgun (WGS) entry which is preliminary data.</text>
</comment>
<dbReference type="Proteomes" id="UP000537131">
    <property type="component" value="Unassembled WGS sequence"/>
</dbReference>
<evidence type="ECO:0000313" key="3">
    <source>
        <dbReference type="Proteomes" id="UP000537131"/>
    </source>
</evidence>
<evidence type="ECO:0000313" key="2">
    <source>
        <dbReference type="EMBL" id="NMM64679.1"/>
    </source>
</evidence>